<name>X1Q134_9ZZZZ</name>
<comment type="caution">
    <text evidence="1">The sequence shown here is derived from an EMBL/GenBank/DDBJ whole genome shotgun (WGS) entry which is preliminary data.</text>
</comment>
<organism evidence="1">
    <name type="scientific">marine sediment metagenome</name>
    <dbReference type="NCBI Taxonomy" id="412755"/>
    <lineage>
        <taxon>unclassified sequences</taxon>
        <taxon>metagenomes</taxon>
        <taxon>ecological metagenomes</taxon>
    </lineage>
</organism>
<proteinExistence type="predicted"/>
<accession>X1Q134</accession>
<dbReference type="EMBL" id="BARV01024166">
    <property type="protein sequence ID" value="GAI44800.1"/>
    <property type="molecule type" value="Genomic_DNA"/>
</dbReference>
<sequence length="261" mass="29725">MGKREDVPSILLEKVFTVDNENSCLRYGEIHRVKMRLKELLTTPTDTTVDVESSPGGDNKILAVAATTDFFVGEEVLVDEGESHEVTYTIASIQDDISLTMTEVLAYTHEVGETVAQAGLNKIRTPDTYPVIHYHLFVKRQTGTEYLLLFTKKHIYLWTGELEEKFECSAFCENWEVVSYNDKVIATNDVDKVLVWDVIPSNDFIFLDDPVNGIEYETGLYLTKAKHLIVFENYLILGNVTESAEVYPQRIRWNAIGDEKQ</sequence>
<reference evidence="1" key="1">
    <citation type="journal article" date="2014" name="Front. Microbiol.">
        <title>High frequency of phylogenetically diverse reductive dehalogenase-homologous genes in deep subseafloor sedimentary metagenomes.</title>
        <authorList>
            <person name="Kawai M."/>
            <person name="Futagami T."/>
            <person name="Toyoda A."/>
            <person name="Takaki Y."/>
            <person name="Nishi S."/>
            <person name="Hori S."/>
            <person name="Arai W."/>
            <person name="Tsubouchi T."/>
            <person name="Morono Y."/>
            <person name="Uchiyama I."/>
            <person name="Ito T."/>
            <person name="Fujiyama A."/>
            <person name="Inagaki F."/>
            <person name="Takami H."/>
        </authorList>
    </citation>
    <scope>NUCLEOTIDE SEQUENCE</scope>
    <source>
        <strain evidence="1">Expedition CK06-06</strain>
    </source>
</reference>
<gene>
    <name evidence="1" type="ORF">S06H3_39492</name>
</gene>
<evidence type="ECO:0000313" key="1">
    <source>
        <dbReference type="EMBL" id="GAI44800.1"/>
    </source>
</evidence>
<dbReference type="AlphaFoldDB" id="X1Q134"/>
<feature type="non-terminal residue" evidence="1">
    <location>
        <position position="261"/>
    </location>
</feature>
<protein>
    <submittedName>
        <fullName evidence="1">Uncharacterized protein</fullName>
    </submittedName>
</protein>